<evidence type="ECO:0000313" key="4">
    <source>
        <dbReference type="Proteomes" id="UP000244855"/>
    </source>
</evidence>
<feature type="compositionally biased region" description="Basic and acidic residues" evidence="1">
    <location>
        <begin position="162"/>
        <end position="178"/>
    </location>
</feature>
<feature type="transmembrane region" description="Helical" evidence="2">
    <location>
        <begin position="191"/>
        <end position="212"/>
    </location>
</feature>
<feature type="compositionally biased region" description="Polar residues" evidence="1">
    <location>
        <begin position="1"/>
        <end position="11"/>
    </location>
</feature>
<reference evidence="3 4" key="1">
    <citation type="journal article" date="2018" name="Sci. Rep.">
        <title>Comparative genomics provides insights into the lifestyle and reveals functional heterogeneity of dark septate endophytic fungi.</title>
        <authorList>
            <person name="Knapp D.G."/>
            <person name="Nemeth J.B."/>
            <person name="Barry K."/>
            <person name="Hainaut M."/>
            <person name="Henrissat B."/>
            <person name="Johnson J."/>
            <person name="Kuo A."/>
            <person name="Lim J.H.P."/>
            <person name="Lipzen A."/>
            <person name="Nolan M."/>
            <person name="Ohm R.A."/>
            <person name="Tamas L."/>
            <person name="Grigoriev I.V."/>
            <person name="Spatafora J.W."/>
            <person name="Nagy L.G."/>
            <person name="Kovacs G.M."/>
        </authorList>
    </citation>
    <scope>NUCLEOTIDE SEQUENCE [LARGE SCALE GENOMIC DNA]</scope>
    <source>
        <strain evidence="3 4">DSE2036</strain>
    </source>
</reference>
<dbReference type="Proteomes" id="UP000244855">
    <property type="component" value="Unassembled WGS sequence"/>
</dbReference>
<evidence type="ECO:0000313" key="3">
    <source>
        <dbReference type="EMBL" id="PVI01117.1"/>
    </source>
</evidence>
<keyword evidence="2" id="KW-1133">Transmembrane helix</keyword>
<dbReference type="AlphaFoldDB" id="A0A2V1DSJ0"/>
<dbReference type="EMBL" id="KZ805362">
    <property type="protein sequence ID" value="PVI01117.1"/>
    <property type="molecule type" value="Genomic_DNA"/>
</dbReference>
<feature type="region of interest" description="Disordered" evidence="1">
    <location>
        <begin position="1"/>
        <end position="25"/>
    </location>
</feature>
<organism evidence="3 4">
    <name type="scientific">Periconia macrospinosa</name>
    <dbReference type="NCBI Taxonomy" id="97972"/>
    <lineage>
        <taxon>Eukaryota</taxon>
        <taxon>Fungi</taxon>
        <taxon>Dikarya</taxon>
        <taxon>Ascomycota</taxon>
        <taxon>Pezizomycotina</taxon>
        <taxon>Dothideomycetes</taxon>
        <taxon>Pleosporomycetidae</taxon>
        <taxon>Pleosporales</taxon>
        <taxon>Massarineae</taxon>
        <taxon>Periconiaceae</taxon>
        <taxon>Periconia</taxon>
    </lineage>
</organism>
<sequence length="300" mass="34049">MFPTTPSSSYTRPAPKLNKGKAPVASRSPIAWHIDRMERNVARSFELRMNARSRIDELKSEVDLTEPVGASGQSHELRRLRERARSADLDCQEAADAYDEAHSQADEAMATYLVRAERRRGTSGYTDEAQMDVLLSALRRTSELAQEESSAMDRLTRALERLKRREPAPQRAEPREGTHVPARGSRGGAPGWAWGVLITLCVALIILAWYAIWRMETLFAQADDRLNRIDNKMYTLSRQFHSLSALHPKVETLTRQLGALTETVQGWGKALESARPVESDVPRWFWPMTLFFKLINNGRF</sequence>
<evidence type="ECO:0000256" key="1">
    <source>
        <dbReference type="SAM" id="MobiDB-lite"/>
    </source>
</evidence>
<accession>A0A2V1DSJ0</accession>
<evidence type="ECO:0000256" key="2">
    <source>
        <dbReference type="SAM" id="Phobius"/>
    </source>
</evidence>
<gene>
    <name evidence="3" type="ORF">DM02DRAFT_627906</name>
</gene>
<keyword evidence="2" id="KW-0472">Membrane</keyword>
<proteinExistence type="predicted"/>
<keyword evidence="4" id="KW-1185">Reference proteome</keyword>
<protein>
    <submittedName>
        <fullName evidence="3">Uncharacterized protein</fullName>
    </submittedName>
</protein>
<feature type="region of interest" description="Disordered" evidence="1">
    <location>
        <begin position="162"/>
        <end position="186"/>
    </location>
</feature>
<keyword evidence="2" id="KW-0812">Transmembrane</keyword>
<name>A0A2V1DSJ0_9PLEO</name>